<reference evidence="2" key="1">
    <citation type="submission" date="2021-03" db="EMBL/GenBank/DDBJ databases">
        <title>Draft genome sequence of rust myrtle Austropuccinia psidii MF-1, a brazilian biotype.</title>
        <authorList>
            <person name="Quecine M.C."/>
            <person name="Pachon D.M.R."/>
            <person name="Bonatelli M.L."/>
            <person name="Correr F.H."/>
            <person name="Franceschini L.M."/>
            <person name="Leite T.F."/>
            <person name="Margarido G.R.A."/>
            <person name="Almeida C.A."/>
            <person name="Ferrarezi J.A."/>
            <person name="Labate C.A."/>
        </authorList>
    </citation>
    <scope>NUCLEOTIDE SEQUENCE</scope>
    <source>
        <strain evidence="2">MF-1</strain>
    </source>
</reference>
<feature type="compositionally biased region" description="Basic residues" evidence="1">
    <location>
        <begin position="95"/>
        <end position="104"/>
    </location>
</feature>
<gene>
    <name evidence="2" type="ORF">O181_024711</name>
</gene>
<dbReference type="EMBL" id="AVOT02007949">
    <property type="protein sequence ID" value="MBW0484996.1"/>
    <property type="molecule type" value="Genomic_DNA"/>
</dbReference>
<comment type="caution">
    <text evidence="2">The sequence shown here is derived from an EMBL/GenBank/DDBJ whole genome shotgun (WGS) entry which is preliminary data.</text>
</comment>
<feature type="region of interest" description="Disordered" evidence="1">
    <location>
        <begin position="84"/>
        <end position="104"/>
    </location>
</feature>
<organism evidence="2 3">
    <name type="scientific">Austropuccinia psidii MF-1</name>
    <dbReference type="NCBI Taxonomy" id="1389203"/>
    <lineage>
        <taxon>Eukaryota</taxon>
        <taxon>Fungi</taxon>
        <taxon>Dikarya</taxon>
        <taxon>Basidiomycota</taxon>
        <taxon>Pucciniomycotina</taxon>
        <taxon>Pucciniomycetes</taxon>
        <taxon>Pucciniales</taxon>
        <taxon>Sphaerophragmiaceae</taxon>
        <taxon>Austropuccinia</taxon>
    </lineage>
</organism>
<evidence type="ECO:0000313" key="3">
    <source>
        <dbReference type="Proteomes" id="UP000765509"/>
    </source>
</evidence>
<evidence type="ECO:0000313" key="2">
    <source>
        <dbReference type="EMBL" id="MBW0484996.1"/>
    </source>
</evidence>
<protein>
    <submittedName>
        <fullName evidence="2">Uncharacterized protein</fullName>
    </submittedName>
</protein>
<evidence type="ECO:0000256" key="1">
    <source>
        <dbReference type="SAM" id="MobiDB-lite"/>
    </source>
</evidence>
<name>A0A9Q3CH80_9BASI</name>
<accession>A0A9Q3CH80</accession>
<dbReference type="AlphaFoldDB" id="A0A9Q3CH80"/>
<proteinExistence type="predicted"/>
<dbReference type="Proteomes" id="UP000765509">
    <property type="component" value="Unassembled WGS sequence"/>
</dbReference>
<feature type="region of interest" description="Disordered" evidence="1">
    <location>
        <begin position="122"/>
        <end position="145"/>
    </location>
</feature>
<feature type="compositionally biased region" description="Polar residues" evidence="1">
    <location>
        <begin position="136"/>
        <end position="145"/>
    </location>
</feature>
<keyword evidence="3" id="KW-1185">Reference proteome</keyword>
<sequence>MNQQSPYQLIKLPKCMESLDDEEKHFIGRTISPFVNYFPSSISDSMHLKTCQNSSLHNTNGKDESFLHSEDHFMGRTISPVVNDYPLSKNDSSSKKKTNHSHRRFQIARKLLTQILDHASRSRGEFSTVPVKPKPNQKTNSYYPI</sequence>